<dbReference type="InterPro" id="IPR003000">
    <property type="entry name" value="Sirtuin"/>
</dbReference>
<name>S7RQ65_GLOTA</name>
<dbReference type="InterPro" id="IPR029035">
    <property type="entry name" value="DHS-like_NAD/FAD-binding_dom"/>
</dbReference>
<evidence type="ECO:0000256" key="4">
    <source>
        <dbReference type="ARBA" id="ARBA00022679"/>
    </source>
</evidence>
<dbReference type="HOGENOM" id="CLU_023643_5_2_1"/>
<feature type="binding site" evidence="9">
    <location>
        <position position="332"/>
    </location>
    <ligand>
        <name>Zn(2+)</name>
        <dbReference type="ChEBI" id="CHEBI:29105"/>
    </ligand>
</feature>
<evidence type="ECO:0000256" key="2">
    <source>
        <dbReference type="ARBA" id="ARBA00004173"/>
    </source>
</evidence>
<comment type="similarity">
    <text evidence="3">Belongs to the sirtuin family. Class I subfamily.</text>
</comment>
<dbReference type="OMA" id="PTHEFIR"/>
<dbReference type="GO" id="GO:0005634">
    <property type="term" value="C:nucleus"/>
    <property type="evidence" value="ECO:0007669"/>
    <property type="project" value="TreeGrafter"/>
</dbReference>
<sequence>MDAGPSANAETNPMTTAEAASSRTKQVSDLYVYQAQAFLDAAEDIGIDPETVEDILDGFPGDHDEATTAEQENANNLALEGNDENDPEMTDLATFAQEAEKMWSKEDIKQAKRFLKEHGTTAFIKEYVLERGISIPHLIYAFGCKELREKRPTTLLYFLKVVLSQEIRKREKLPQYNTIDDAVELIRTSQRIIILTGAGISVSCGIPDFRSRNGLYASLKEKNEYDLDDPQQMFDIHYFRENPAVFYSFASQIYPSNFTPSPCHRFIKLIEDKNKLLRNYTQNIDTLETLAGVQKVLQCHGSFATATCLNCRLKVPGVEIEQDILQRRVPLCKVCNPPNATSSNKANAKKDGKKKGKKSDKDKWDSEESDGPEERDYPPGIMKASAFSSPDITFFHEKLDDAFDRALMEDRDKVDLIIIMGTSLQVAPVSETITYLPHSVPQILINKTPIKHINPDVSIPSTIALRTNPCDYVVEIVLLGNADDIVHHLCGKLGWDLPAPRQLEPLRPNLRKRPSTDVAPAPQEPKRVGDSHVWLFDGAEGGKWVEDLEARLVGSPRSEMSSVLSEEEEDAREAKKPRLDQ</sequence>
<proteinExistence type="inferred from homology"/>
<dbReference type="Proteomes" id="UP000030669">
    <property type="component" value="Unassembled WGS sequence"/>
</dbReference>
<dbReference type="Gene3D" id="3.40.50.1220">
    <property type="entry name" value="TPP-binding domain"/>
    <property type="match status" value="1"/>
</dbReference>
<keyword evidence="7" id="KW-0520">NAD</keyword>
<dbReference type="PANTHER" id="PTHR11085:SF9">
    <property type="entry name" value="NAD-DEPENDENT PROTEIN DEACETYLASE SIRTUIN-1"/>
    <property type="match status" value="1"/>
</dbReference>
<evidence type="ECO:0000256" key="10">
    <source>
        <dbReference type="SAM" id="MobiDB-lite"/>
    </source>
</evidence>
<keyword evidence="8" id="KW-0496">Mitochondrion</keyword>
<dbReference type="GO" id="GO:0005739">
    <property type="term" value="C:mitochondrion"/>
    <property type="evidence" value="ECO:0007669"/>
    <property type="project" value="UniProtKB-SubCell"/>
</dbReference>
<dbReference type="OrthoDB" id="420264at2759"/>
<evidence type="ECO:0000256" key="7">
    <source>
        <dbReference type="ARBA" id="ARBA00023027"/>
    </source>
</evidence>
<dbReference type="EMBL" id="KB469300">
    <property type="protein sequence ID" value="EPQ56735.1"/>
    <property type="molecule type" value="Genomic_DNA"/>
</dbReference>
<keyword evidence="13" id="KW-1185">Reference proteome</keyword>
<dbReference type="InterPro" id="IPR026591">
    <property type="entry name" value="Sirtuin_cat_small_dom_sf"/>
</dbReference>
<accession>S7RQ65</accession>
<reference evidence="12 13" key="1">
    <citation type="journal article" date="2012" name="Science">
        <title>The Paleozoic origin of enzymatic lignin decomposition reconstructed from 31 fungal genomes.</title>
        <authorList>
            <person name="Floudas D."/>
            <person name="Binder M."/>
            <person name="Riley R."/>
            <person name="Barry K."/>
            <person name="Blanchette R.A."/>
            <person name="Henrissat B."/>
            <person name="Martinez A.T."/>
            <person name="Otillar R."/>
            <person name="Spatafora J.W."/>
            <person name="Yadav J.S."/>
            <person name="Aerts A."/>
            <person name="Benoit I."/>
            <person name="Boyd A."/>
            <person name="Carlson A."/>
            <person name="Copeland A."/>
            <person name="Coutinho P.M."/>
            <person name="de Vries R.P."/>
            <person name="Ferreira P."/>
            <person name="Findley K."/>
            <person name="Foster B."/>
            <person name="Gaskell J."/>
            <person name="Glotzer D."/>
            <person name="Gorecki P."/>
            <person name="Heitman J."/>
            <person name="Hesse C."/>
            <person name="Hori C."/>
            <person name="Igarashi K."/>
            <person name="Jurgens J.A."/>
            <person name="Kallen N."/>
            <person name="Kersten P."/>
            <person name="Kohler A."/>
            <person name="Kuees U."/>
            <person name="Kumar T.K.A."/>
            <person name="Kuo A."/>
            <person name="LaButti K."/>
            <person name="Larrondo L.F."/>
            <person name="Lindquist E."/>
            <person name="Ling A."/>
            <person name="Lombard V."/>
            <person name="Lucas S."/>
            <person name="Lundell T."/>
            <person name="Martin R."/>
            <person name="McLaughlin D.J."/>
            <person name="Morgenstern I."/>
            <person name="Morin E."/>
            <person name="Murat C."/>
            <person name="Nagy L.G."/>
            <person name="Nolan M."/>
            <person name="Ohm R.A."/>
            <person name="Patyshakuliyeva A."/>
            <person name="Rokas A."/>
            <person name="Ruiz-Duenas F.J."/>
            <person name="Sabat G."/>
            <person name="Salamov A."/>
            <person name="Samejima M."/>
            <person name="Schmutz J."/>
            <person name="Slot J.C."/>
            <person name="St John F."/>
            <person name="Stenlid J."/>
            <person name="Sun H."/>
            <person name="Sun S."/>
            <person name="Syed K."/>
            <person name="Tsang A."/>
            <person name="Wiebenga A."/>
            <person name="Young D."/>
            <person name="Pisabarro A."/>
            <person name="Eastwood D.C."/>
            <person name="Martin F."/>
            <person name="Cullen D."/>
            <person name="Grigoriev I.V."/>
            <person name="Hibbett D.S."/>
        </authorList>
    </citation>
    <scope>NUCLEOTIDE SEQUENCE [LARGE SCALE GENOMIC DNA]</scope>
    <source>
        <strain evidence="12 13">ATCC 11539</strain>
    </source>
</reference>
<dbReference type="Pfam" id="PF02146">
    <property type="entry name" value="SIR2"/>
    <property type="match status" value="1"/>
</dbReference>
<dbReference type="InterPro" id="IPR026590">
    <property type="entry name" value="Ssirtuin_cat_dom"/>
</dbReference>
<evidence type="ECO:0000313" key="12">
    <source>
        <dbReference type="EMBL" id="EPQ56735.1"/>
    </source>
</evidence>
<dbReference type="GeneID" id="19303976"/>
<dbReference type="InterPro" id="IPR050134">
    <property type="entry name" value="NAD-dep_sirtuin_deacylases"/>
</dbReference>
<feature type="region of interest" description="Disordered" evidence="10">
    <location>
        <begin position="505"/>
        <end position="532"/>
    </location>
</feature>
<dbReference type="PANTHER" id="PTHR11085">
    <property type="entry name" value="NAD-DEPENDENT PROTEIN DEACYLASE SIRTUIN-5, MITOCHONDRIAL-RELATED"/>
    <property type="match status" value="1"/>
</dbReference>
<comment type="subcellular location">
    <subcellularLocation>
        <location evidence="2">Mitochondrion</location>
    </subcellularLocation>
</comment>
<dbReference type="AlphaFoldDB" id="S7RQ65"/>
<feature type="active site" description="Proton acceptor" evidence="9">
    <location>
        <position position="300"/>
    </location>
</feature>
<protein>
    <submittedName>
        <fullName evidence="12">SIR2-domain-containing protein</fullName>
    </submittedName>
</protein>
<evidence type="ECO:0000256" key="9">
    <source>
        <dbReference type="PROSITE-ProRule" id="PRU00236"/>
    </source>
</evidence>
<feature type="region of interest" description="Disordered" evidence="10">
    <location>
        <begin position="556"/>
        <end position="581"/>
    </location>
</feature>
<dbReference type="SUPFAM" id="SSF52467">
    <property type="entry name" value="DHS-like NAD/FAD-binding domain"/>
    <property type="match status" value="1"/>
</dbReference>
<dbReference type="GO" id="GO:0046872">
    <property type="term" value="F:metal ion binding"/>
    <property type="evidence" value="ECO:0007669"/>
    <property type="project" value="UniProtKB-KW"/>
</dbReference>
<dbReference type="RefSeq" id="XP_007865411.1">
    <property type="nucleotide sequence ID" value="XM_007867220.1"/>
</dbReference>
<dbReference type="GO" id="GO:0070403">
    <property type="term" value="F:NAD+ binding"/>
    <property type="evidence" value="ECO:0007669"/>
    <property type="project" value="InterPro"/>
</dbReference>
<keyword evidence="6 9" id="KW-0862">Zinc</keyword>
<keyword evidence="5 9" id="KW-0479">Metal-binding</keyword>
<evidence type="ECO:0000256" key="5">
    <source>
        <dbReference type="ARBA" id="ARBA00022723"/>
    </source>
</evidence>
<dbReference type="KEGG" id="gtr:GLOTRDRAFT_138386"/>
<gene>
    <name evidence="12" type="ORF">GLOTRDRAFT_138386</name>
</gene>
<evidence type="ECO:0000313" key="13">
    <source>
        <dbReference type="Proteomes" id="UP000030669"/>
    </source>
</evidence>
<evidence type="ECO:0000256" key="8">
    <source>
        <dbReference type="ARBA" id="ARBA00023128"/>
    </source>
</evidence>
<dbReference type="Gene3D" id="3.30.1600.10">
    <property type="entry name" value="SIR2/SIRT2 'Small Domain"/>
    <property type="match status" value="1"/>
</dbReference>
<dbReference type="STRING" id="670483.S7RQ65"/>
<feature type="binding site" evidence="9">
    <location>
        <position position="308"/>
    </location>
    <ligand>
        <name>Zn(2+)</name>
        <dbReference type="ChEBI" id="CHEBI:29105"/>
    </ligand>
</feature>
<feature type="region of interest" description="Disordered" evidence="10">
    <location>
        <begin position="341"/>
        <end position="381"/>
    </location>
</feature>
<feature type="domain" description="Deacetylase sirtuin-type" evidence="11">
    <location>
        <begin position="172"/>
        <end position="496"/>
    </location>
</feature>
<dbReference type="eggNOG" id="KOG2684">
    <property type="taxonomic scope" value="Eukaryota"/>
</dbReference>
<organism evidence="12 13">
    <name type="scientific">Gloeophyllum trabeum (strain ATCC 11539 / FP-39264 / Madison 617)</name>
    <name type="common">Brown rot fungus</name>
    <dbReference type="NCBI Taxonomy" id="670483"/>
    <lineage>
        <taxon>Eukaryota</taxon>
        <taxon>Fungi</taxon>
        <taxon>Dikarya</taxon>
        <taxon>Basidiomycota</taxon>
        <taxon>Agaricomycotina</taxon>
        <taxon>Agaricomycetes</taxon>
        <taxon>Gloeophyllales</taxon>
        <taxon>Gloeophyllaceae</taxon>
        <taxon>Gloeophyllum</taxon>
    </lineage>
</organism>
<keyword evidence="4" id="KW-0808">Transferase</keyword>
<comment type="cofactor">
    <cofactor evidence="1">
        <name>Zn(2+)</name>
        <dbReference type="ChEBI" id="CHEBI:29105"/>
    </cofactor>
</comment>
<feature type="compositionally biased region" description="Polar residues" evidence="10">
    <location>
        <begin position="8"/>
        <end position="25"/>
    </location>
</feature>
<feature type="binding site" evidence="9">
    <location>
        <position position="311"/>
    </location>
    <ligand>
        <name>Zn(2+)</name>
        <dbReference type="ChEBI" id="CHEBI:29105"/>
    </ligand>
</feature>
<feature type="compositionally biased region" description="Basic and acidic residues" evidence="10">
    <location>
        <begin position="359"/>
        <end position="377"/>
    </location>
</feature>
<feature type="binding site" evidence="9">
    <location>
        <position position="335"/>
    </location>
    <ligand>
        <name>Zn(2+)</name>
        <dbReference type="ChEBI" id="CHEBI:29105"/>
    </ligand>
</feature>
<evidence type="ECO:0000256" key="6">
    <source>
        <dbReference type="ARBA" id="ARBA00022833"/>
    </source>
</evidence>
<feature type="compositionally biased region" description="Basic and acidic residues" evidence="10">
    <location>
        <begin position="572"/>
        <end position="581"/>
    </location>
</feature>
<dbReference type="PROSITE" id="PS50305">
    <property type="entry name" value="SIRTUIN"/>
    <property type="match status" value="1"/>
</dbReference>
<feature type="region of interest" description="Disordered" evidence="10">
    <location>
        <begin position="1"/>
        <end position="25"/>
    </location>
</feature>
<evidence type="ECO:0000256" key="3">
    <source>
        <dbReference type="ARBA" id="ARBA00006924"/>
    </source>
</evidence>
<evidence type="ECO:0000259" key="11">
    <source>
        <dbReference type="PROSITE" id="PS50305"/>
    </source>
</evidence>
<evidence type="ECO:0000256" key="1">
    <source>
        <dbReference type="ARBA" id="ARBA00001947"/>
    </source>
</evidence>
<dbReference type="GO" id="GO:0046970">
    <property type="term" value="F:histone H4K16 deacetylase activity, NAD-dependent"/>
    <property type="evidence" value="ECO:0007669"/>
    <property type="project" value="TreeGrafter"/>
</dbReference>